<dbReference type="SMART" id="SM00116">
    <property type="entry name" value="CBS"/>
    <property type="match status" value="2"/>
</dbReference>
<dbReference type="RefSeq" id="WP_046311482.1">
    <property type="nucleotide sequence ID" value="NZ_CBCSCY010000036.1"/>
</dbReference>
<feature type="domain" description="CBS" evidence="3">
    <location>
        <begin position="77"/>
        <end position="132"/>
    </location>
</feature>
<dbReference type="Gene3D" id="3.10.580.10">
    <property type="entry name" value="CBS-domain"/>
    <property type="match status" value="1"/>
</dbReference>
<name>A0A0E3ZGG1_9BACT</name>
<dbReference type="PATRIC" id="fig|400092.3.peg.2997"/>
<sequence length="144" mass="16361">MGTVRHILQKKGHAVLSITPTTTVYYALELMVEKNVGALLVLDENERFAGIFTERDYARKVILKGKASKETLVREIMSEHPVTVTPDDTVEDCMKLMTHKYIRHLPVVQDGKIVGLVSIGDIVKYIIEEQKFIIDNLEHYITGH</sequence>
<dbReference type="HOGENOM" id="CLU_040681_3_2_10"/>
<reference evidence="4 5" key="1">
    <citation type="journal article" date="2015" name="Sci. Rep.">
        <title>Unraveling adaptation of Pontibacter korlensis to radiation and infertility in desert through complete genome and comparative transcriptomic analysis.</title>
        <authorList>
            <person name="Dai J."/>
            <person name="Dai W."/>
            <person name="Qiu C."/>
            <person name="Yang Z."/>
            <person name="Zhang Y."/>
            <person name="Zhou M."/>
            <person name="Zhang L."/>
            <person name="Fang C."/>
            <person name="Gao Q."/>
            <person name="Yang Q."/>
            <person name="Li X."/>
            <person name="Wang Z."/>
            <person name="Wang Z."/>
            <person name="Jia Z."/>
            <person name="Chen X."/>
        </authorList>
    </citation>
    <scope>NUCLEOTIDE SEQUENCE [LARGE SCALE GENOMIC DNA]</scope>
    <source>
        <strain evidence="4 5">X14-1T</strain>
    </source>
</reference>
<dbReference type="PROSITE" id="PS51371">
    <property type="entry name" value="CBS"/>
    <property type="match status" value="2"/>
</dbReference>
<dbReference type="InterPro" id="IPR051257">
    <property type="entry name" value="Diverse_CBS-Domain"/>
</dbReference>
<evidence type="ECO:0000313" key="4">
    <source>
        <dbReference type="EMBL" id="AKD03969.1"/>
    </source>
</evidence>
<keyword evidence="5" id="KW-1185">Reference proteome</keyword>
<dbReference type="KEGG" id="pko:PKOR_13755"/>
<dbReference type="PANTHER" id="PTHR43080">
    <property type="entry name" value="CBS DOMAIN-CONTAINING PROTEIN CBSX3, MITOCHONDRIAL"/>
    <property type="match status" value="1"/>
</dbReference>
<dbReference type="InterPro" id="IPR046342">
    <property type="entry name" value="CBS_dom_sf"/>
</dbReference>
<proteinExistence type="predicted"/>
<feature type="domain" description="CBS" evidence="3">
    <location>
        <begin position="8"/>
        <end position="68"/>
    </location>
</feature>
<dbReference type="EMBL" id="CP009621">
    <property type="protein sequence ID" value="AKD03969.1"/>
    <property type="molecule type" value="Genomic_DNA"/>
</dbReference>
<keyword evidence="4" id="KW-0808">Transferase</keyword>
<evidence type="ECO:0000256" key="2">
    <source>
        <dbReference type="PROSITE-ProRule" id="PRU00703"/>
    </source>
</evidence>
<dbReference type="AlphaFoldDB" id="A0A0E3ZGG1"/>
<protein>
    <submittedName>
        <fullName evidence="4">Histidine kinase</fullName>
    </submittedName>
</protein>
<dbReference type="Pfam" id="PF00571">
    <property type="entry name" value="CBS"/>
    <property type="match status" value="2"/>
</dbReference>
<keyword evidence="4" id="KW-0418">Kinase</keyword>
<evidence type="ECO:0000313" key="5">
    <source>
        <dbReference type="Proteomes" id="UP000033109"/>
    </source>
</evidence>
<organism evidence="4 5">
    <name type="scientific">Pontibacter korlensis</name>
    <dbReference type="NCBI Taxonomy" id="400092"/>
    <lineage>
        <taxon>Bacteria</taxon>
        <taxon>Pseudomonadati</taxon>
        <taxon>Bacteroidota</taxon>
        <taxon>Cytophagia</taxon>
        <taxon>Cytophagales</taxon>
        <taxon>Hymenobacteraceae</taxon>
        <taxon>Pontibacter</taxon>
    </lineage>
</organism>
<gene>
    <name evidence="4" type="ORF">PKOR_13755</name>
</gene>
<dbReference type="GO" id="GO:0016301">
    <property type="term" value="F:kinase activity"/>
    <property type="evidence" value="ECO:0007669"/>
    <property type="project" value="UniProtKB-KW"/>
</dbReference>
<keyword evidence="1 2" id="KW-0129">CBS domain</keyword>
<dbReference type="CDD" id="cd04623">
    <property type="entry name" value="CBS_pair_bac_euk"/>
    <property type="match status" value="1"/>
</dbReference>
<accession>A0A0E3ZGG1</accession>
<dbReference type="STRING" id="400092.PKOR_13755"/>
<dbReference type="InterPro" id="IPR044725">
    <property type="entry name" value="CBSX3_CBS_dom"/>
</dbReference>
<dbReference type="SUPFAM" id="SSF54631">
    <property type="entry name" value="CBS-domain pair"/>
    <property type="match status" value="1"/>
</dbReference>
<evidence type="ECO:0000256" key="1">
    <source>
        <dbReference type="ARBA" id="ARBA00023122"/>
    </source>
</evidence>
<dbReference type="PANTHER" id="PTHR43080:SF2">
    <property type="entry name" value="CBS DOMAIN-CONTAINING PROTEIN"/>
    <property type="match status" value="1"/>
</dbReference>
<dbReference type="OrthoDB" id="9802114at2"/>
<dbReference type="InterPro" id="IPR000644">
    <property type="entry name" value="CBS_dom"/>
</dbReference>
<dbReference type="Proteomes" id="UP000033109">
    <property type="component" value="Chromosome"/>
</dbReference>
<evidence type="ECO:0000259" key="3">
    <source>
        <dbReference type="PROSITE" id="PS51371"/>
    </source>
</evidence>